<protein>
    <submittedName>
        <fullName evidence="1">Uncharacterized protein</fullName>
    </submittedName>
</protein>
<accession>A0A9Q8SKX1</accession>
<reference evidence="1" key="1">
    <citation type="journal article" date="2021" name="Mol. Plant Microbe Interact.">
        <title>Complete Genome Sequence of the Plant-Pathogenic Fungus Colletotrichum lupini.</title>
        <authorList>
            <person name="Baroncelli R."/>
            <person name="Pensec F."/>
            <person name="Da Lio D."/>
            <person name="Boufleur T."/>
            <person name="Vicente I."/>
            <person name="Sarrocco S."/>
            <person name="Picot A."/>
            <person name="Baraldi E."/>
            <person name="Sukno S."/>
            <person name="Thon M."/>
            <person name="Le Floch G."/>
        </authorList>
    </citation>
    <scope>NUCLEOTIDE SEQUENCE</scope>
    <source>
        <strain evidence="1">IMI 504893</strain>
    </source>
</reference>
<organism evidence="1 2">
    <name type="scientific">Colletotrichum lupini</name>
    <dbReference type="NCBI Taxonomy" id="145971"/>
    <lineage>
        <taxon>Eukaryota</taxon>
        <taxon>Fungi</taxon>
        <taxon>Dikarya</taxon>
        <taxon>Ascomycota</taxon>
        <taxon>Pezizomycotina</taxon>
        <taxon>Sordariomycetes</taxon>
        <taxon>Hypocreomycetidae</taxon>
        <taxon>Glomerellales</taxon>
        <taxon>Glomerellaceae</taxon>
        <taxon>Colletotrichum</taxon>
        <taxon>Colletotrichum acutatum species complex</taxon>
    </lineage>
</organism>
<gene>
    <name evidence="1" type="ORF">CLUP02_03809</name>
</gene>
<dbReference type="EMBL" id="CP019474">
    <property type="protein sequence ID" value="UQC78332.1"/>
    <property type="molecule type" value="Genomic_DNA"/>
</dbReference>
<sequence length="87" mass="9883">MSLHQVGGKVHNNKYRYMITTCLLVLFFFAQISKGAAVWNQATLVLHQTSWGGPWQGKARQAMVHFRSRHTASPNVSPRSKQNTPYL</sequence>
<evidence type="ECO:0000313" key="2">
    <source>
        <dbReference type="Proteomes" id="UP000830671"/>
    </source>
</evidence>
<dbReference type="Proteomes" id="UP000830671">
    <property type="component" value="Chromosome 2"/>
</dbReference>
<keyword evidence="2" id="KW-1185">Reference proteome</keyword>
<dbReference type="KEGG" id="clup:CLUP02_03809"/>
<evidence type="ECO:0000313" key="1">
    <source>
        <dbReference type="EMBL" id="UQC78332.1"/>
    </source>
</evidence>
<dbReference type="RefSeq" id="XP_049139969.1">
    <property type="nucleotide sequence ID" value="XM_049282826.1"/>
</dbReference>
<dbReference type="AlphaFoldDB" id="A0A9Q8SKX1"/>
<proteinExistence type="predicted"/>
<dbReference type="GeneID" id="73337836"/>
<name>A0A9Q8SKX1_9PEZI</name>